<dbReference type="STRING" id="306540.SAMN05421839_11520"/>
<keyword evidence="6" id="KW-1185">Reference proteome</keyword>
<feature type="transmembrane region" description="Helical" evidence="1">
    <location>
        <begin position="21"/>
        <end position="43"/>
    </location>
</feature>
<dbReference type="RefSeq" id="WP_089831757.1">
    <property type="nucleotide sequence ID" value="NZ_BJWI01000022.1"/>
</dbReference>
<gene>
    <name evidence="3" type="primary">yvoD</name>
    <name evidence="3" type="ORF">HHA03_15740</name>
    <name evidence="4" type="ORF">SAMN05421839_11520</name>
</gene>
<dbReference type="OrthoDB" id="9779080at2"/>
<feature type="transmembrane region" description="Helical" evidence="1">
    <location>
        <begin position="217"/>
        <end position="239"/>
    </location>
</feature>
<evidence type="ECO:0000256" key="1">
    <source>
        <dbReference type="SAM" id="Phobius"/>
    </source>
</evidence>
<feature type="transmembrane region" description="Helical" evidence="1">
    <location>
        <begin position="88"/>
        <end position="109"/>
    </location>
</feature>
<proteinExistence type="predicted"/>
<dbReference type="InterPro" id="IPR011642">
    <property type="entry name" value="Gate_dom"/>
</dbReference>
<feature type="transmembrane region" description="Helical" evidence="1">
    <location>
        <begin position="251"/>
        <end position="275"/>
    </location>
</feature>
<feature type="domain" description="Nucleoside transporter/FeoB GTPase Gate" evidence="2">
    <location>
        <begin position="17"/>
        <end position="99"/>
    </location>
</feature>
<accession>A0A1I5PK16</accession>
<evidence type="ECO:0000313" key="5">
    <source>
        <dbReference type="Proteomes" id="UP000242243"/>
    </source>
</evidence>
<name>A0A1I5PK16_9BACI</name>
<dbReference type="Proteomes" id="UP000242243">
    <property type="component" value="Unassembled WGS sequence"/>
</dbReference>
<feature type="transmembrane region" description="Helical" evidence="1">
    <location>
        <begin position="174"/>
        <end position="197"/>
    </location>
</feature>
<dbReference type="EMBL" id="BJWI01000022">
    <property type="protein sequence ID" value="GEM02042.1"/>
    <property type="molecule type" value="Genomic_DNA"/>
</dbReference>
<dbReference type="EMBL" id="FOXC01000015">
    <property type="protein sequence ID" value="SFP34140.1"/>
    <property type="molecule type" value="Genomic_DNA"/>
</dbReference>
<keyword evidence="1" id="KW-0812">Transmembrane</keyword>
<protein>
    <submittedName>
        <fullName evidence="3">Membrane protein YvoD</fullName>
    </submittedName>
    <submittedName>
        <fullName evidence="4">Nucleoside recognition</fullName>
    </submittedName>
</protein>
<keyword evidence="1" id="KW-1133">Transmembrane helix</keyword>
<organism evidence="4 5">
    <name type="scientific">Halolactibacillus halophilus</name>
    <dbReference type="NCBI Taxonomy" id="306540"/>
    <lineage>
        <taxon>Bacteria</taxon>
        <taxon>Bacillati</taxon>
        <taxon>Bacillota</taxon>
        <taxon>Bacilli</taxon>
        <taxon>Bacillales</taxon>
        <taxon>Bacillaceae</taxon>
        <taxon>Halolactibacillus</taxon>
    </lineage>
</organism>
<dbReference type="Pfam" id="PF07670">
    <property type="entry name" value="Gate"/>
    <property type="match status" value="2"/>
</dbReference>
<feature type="transmembrane region" description="Helical" evidence="1">
    <location>
        <begin position="281"/>
        <end position="300"/>
    </location>
</feature>
<evidence type="ECO:0000313" key="3">
    <source>
        <dbReference type="EMBL" id="GEM02042.1"/>
    </source>
</evidence>
<evidence type="ECO:0000313" key="4">
    <source>
        <dbReference type="EMBL" id="SFP34140.1"/>
    </source>
</evidence>
<keyword evidence="1" id="KW-0472">Membrane</keyword>
<sequence>MKTILTRGLHKGLSVTWTLSKVIFPITLILTLLRYTPVLPYFIHLIEPLMSGIGLPGEASVPLVLGFSLNLYAGIAAIISFDFTVKQVFILAVMLSFAHNLFVESTVAVKVGVRWYIVIVIRLSLAFLSALVIHHFVPFKQTLAQYSFEEAQEGAVSGVINIIMHALTTAFDSVWGLAIIVVPLMIVMQLFRDLGWLDTLTEWLSPFTRLLGIKSNAAMTLVAGLTIGLAFGAGVMVEAIKDDHVEKKDMYLSFIFLVSCHAVVEDTLIFIPLGIPVLPLFFIRLLTAIILTRIVSIIWTEVEKNKQII</sequence>
<reference evidence="3 6" key="2">
    <citation type="submission" date="2019-07" db="EMBL/GenBank/DDBJ databases">
        <title>Whole genome shotgun sequence of Halolactibacillus halophilus NBRC 100868.</title>
        <authorList>
            <person name="Hosoyama A."/>
            <person name="Uohara A."/>
            <person name="Ohji S."/>
            <person name="Ichikawa N."/>
        </authorList>
    </citation>
    <scope>NUCLEOTIDE SEQUENCE [LARGE SCALE GENOMIC DNA]</scope>
    <source>
        <strain evidence="3 6">NBRC 100868</strain>
    </source>
</reference>
<dbReference type="Proteomes" id="UP000321547">
    <property type="component" value="Unassembled WGS sequence"/>
</dbReference>
<dbReference type="AlphaFoldDB" id="A0A1I5PK16"/>
<feature type="transmembrane region" description="Helical" evidence="1">
    <location>
        <begin position="63"/>
        <end position="81"/>
    </location>
</feature>
<reference evidence="4 5" key="1">
    <citation type="submission" date="2016-10" db="EMBL/GenBank/DDBJ databases">
        <authorList>
            <person name="de Groot N.N."/>
        </authorList>
    </citation>
    <scope>NUCLEOTIDE SEQUENCE [LARGE SCALE GENOMIC DNA]</scope>
    <source>
        <strain evidence="4 5">DSM 17073</strain>
    </source>
</reference>
<feature type="domain" description="Nucleoside transporter/FeoB GTPase Gate" evidence="2">
    <location>
        <begin position="175"/>
        <end position="264"/>
    </location>
</feature>
<feature type="transmembrane region" description="Helical" evidence="1">
    <location>
        <begin position="115"/>
        <end position="137"/>
    </location>
</feature>
<evidence type="ECO:0000259" key="2">
    <source>
        <dbReference type="Pfam" id="PF07670"/>
    </source>
</evidence>
<evidence type="ECO:0000313" key="6">
    <source>
        <dbReference type="Proteomes" id="UP000321547"/>
    </source>
</evidence>